<evidence type="ECO:0000313" key="2">
    <source>
        <dbReference type="EMBL" id="GMN34136.1"/>
    </source>
</evidence>
<feature type="compositionally biased region" description="Polar residues" evidence="1">
    <location>
        <begin position="73"/>
        <end position="84"/>
    </location>
</feature>
<reference evidence="2" key="1">
    <citation type="submission" date="2023-07" db="EMBL/GenBank/DDBJ databases">
        <title>draft genome sequence of fig (Ficus carica).</title>
        <authorList>
            <person name="Takahashi T."/>
            <person name="Nishimura K."/>
        </authorList>
    </citation>
    <scope>NUCLEOTIDE SEQUENCE</scope>
</reference>
<comment type="caution">
    <text evidence="2">The sequence shown here is derived from an EMBL/GenBank/DDBJ whole genome shotgun (WGS) entry which is preliminary data.</text>
</comment>
<feature type="region of interest" description="Disordered" evidence="1">
    <location>
        <begin position="70"/>
        <end position="89"/>
    </location>
</feature>
<sequence length="123" mass="14017">MTPMEPPASSRVRCCLLRPPSPTTRSRPIYPPGSRPPPFPLSHVNPLFALPHLNWDLQHQILRPTFRLKMPPQRTSPLRRNLGNTFPPPVRQISTSLTPLVRGFPQPQACDYIQPTSLLFFSF</sequence>
<dbReference type="Proteomes" id="UP001187192">
    <property type="component" value="Unassembled WGS sequence"/>
</dbReference>
<proteinExistence type="predicted"/>
<dbReference type="AlphaFoldDB" id="A0AA88CXC3"/>
<gene>
    <name evidence="2" type="ORF">TIFTF001_004528</name>
</gene>
<organism evidence="2 3">
    <name type="scientific">Ficus carica</name>
    <name type="common">Common fig</name>
    <dbReference type="NCBI Taxonomy" id="3494"/>
    <lineage>
        <taxon>Eukaryota</taxon>
        <taxon>Viridiplantae</taxon>
        <taxon>Streptophyta</taxon>
        <taxon>Embryophyta</taxon>
        <taxon>Tracheophyta</taxon>
        <taxon>Spermatophyta</taxon>
        <taxon>Magnoliopsida</taxon>
        <taxon>eudicotyledons</taxon>
        <taxon>Gunneridae</taxon>
        <taxon>Pentapetalae</taxon>
        <taxon>rosids</taxon>
        <taxon>fabids</taxon>
        <taxon>Rosales</taxon>
        <taxon>Moraceae</taxon>
        <taxon>Ficeae</taxon>
        <taxon>Ficus</taxon>
    </lineage>
</organism>
<evidence type="ECO:0000256" key="1">
    <source>
        <dbReference type="SAM" id="MobiDB-lite"/>
    </source>
</evidence>
<dbReference type="EMBL" id="BTGU01000004">
    <property type="protein sequence ID" value="GMN34136.1"/>
    <property type="molecule type" value="Genomic_DNA"/>
</dbReference>
<name>A0AA88CXC3_FICCA</name>
<accession>A0AA88CXC3</accession>
<keyword evidence="3" id="KW-1185">Reference proteome</keyword>
<protein>
    <submittedName>
        <fullName evidence="2">Uncharacterized protein</fullName>
    </submittedName>
</protein>
<evidence type="ECO:0000313" key="3">
    <source>
        <dbReference type="Proteomes" id="UP001187192"/>
    </source>
</evidence>